<organism evidence="3 4">
    <name type="scientific">Nocardia vinacea</name>
    <dbReference type="NCBI Taxonomy" id="96468"/>
    <lineage>
        <taxon>Bacteria</taxon>
        <taxon>Bacillati</taxon>
        <taxon>Actinomycetota</taxon>
        <taxon>Actinomycetes</taxon>
        <taxon>Mycobacteriales</taxon>
        <taxon>Nocardiaceae</taxon>
        <taxon>Nocardia</taxon>
    </lineage>
</organism>
<evidence type="ECO:0000259" key="2">
    <source>
        <dbReference type="Pfam" id="PF00561"/>
    </source>
</evidence>
<protein>
    <submittedName>
        <fullName evidence="3">Alpha/beta fold hydrolase</fullName>
    </submittedName>
</protein>
<reference evidence="3" key="1">
    <citation type="submission" date="2022-10" db="EMBL/GenBank/DDBJ databases">
        <title>The complete genomes of actinobacterial strains from the NBC collection.</title>
        <authorList>
            <person name="Joergensen T.S."/>
            <person name="Alvarez Arevalo M."/>
            <person name="Sterndorff E.B."/>
            <person name="Faurdal D."/>
            <person name="Vuksanovic O."/>
            <person name="Mourched A.-S."/>
            <person name="Charusanti P."/>
            <person name="Shaw S."/>
            <person name="Blin K."/>
            <person name="Weber T."/>
        </authorList>
    </citation>
    <scope>NUCLEOTIDE SEQUENCE</scope>
    <source>
        <strain evidence="3">NBC_01482</strain>
    </source>
</reference>
<dbReference type="InterPro" id="IPR029058">
    <property type="entry name" value="AB_hydrolase_fold"/>
</dbReference>
<dbReference type="PANTHER" id="PTHR43798:SF31">
    <property type="entry name" value="AB HYDROLASE SUPERFAMILY PROTEIN YCLE"/>
    <property type="match status" value="1"/>
</dbReference>
<dbReference type="RefSeq" id="WP_329410560.1">
    <property type="nucleotide sequence ID" value="NZ_CP109441.1"/>
</dbReference>
<proteinExistence type="predicted"/>
<dbReference type="Pfam" id="PF00561">
    <property type="entry name" value="Abhydrolase_1"/>
    <property type="match status" value="1"/>
</dbReference>
<name>A0ABZ1YTS4_9NOCA</name>
<feature type="domain" description="AB hydrolase-1" evidence="2">
    <location>
        <begin position="28"/>
        <end position="265"/>
    </location>
</feature>
<keyword evidence="4" id="KW-1185">Reference proteome</keyword>
<dbReference type="Gene3D" id="3.40.50.1820">
    <property type="entry name" value="alpha/beta hydrolase"/>
    <property type="match status" value="1"/>
</dbReference>
<evidence type="ECO:0000313" key="3">
    <source>
        <dbReference type="EMBL" id="WUV46649.1"/>
    </source>
</evidence>
<dbReference type="Proteomes" id="UP001432062">
    <property type="component" value="Chromosome"/>
</dbReference>
<gene>
    <name evidence="3" type="ORF">OG563_47785</name>
</gene>
<sequence>MKAEVKVSRVALGDVEIHLNESGDPQAPAVLFLHGSGPGATGASNWEAVLSDLGDRYHCLAPDVLGFGNSSHPNPPPDGLGPFTQQRIDTIVALLEKLGIERASFVGNSMGGMWSIGATVQHPEVVDKLVLMGAGGAPAEFLGPSLPGLVNFYDDPSPAAMTKLLTEFLYEPAILGGRLEDIAAARLPQAVRPEVERSHRATFDLRNPWQITEEQLTGIEHETLIIHGREDSFVTLGGGLYYFQKIPNARLYGIGKCGHWTQIEHRDRFVAALRGFLEGRL</sequence>
<dbReference type="PANTHER" id="PTHR43798">
    <property type="entry name" value="MONOACYLGLYCEROL LIPASE"/>
    <property type="match status" value="1"/>
</dbReference>
<accession>A0ABZ1YTS4</accession>
<dbReference type="InterPro" id="IPR000073">
    <property type="entry name" value="AB_hydrolase_1"/>
</dbReference>
<dbReference type="GO" id="GO:0016787">
    <property type="term" value="F:hydrolase activity"/>
    <property type="evidence" value="ECO:0007669"/>
    <property type="project" value="UniProtKB-KW"/>
</dbReference>
<evidence type="ECO:0000256" key="1">
    <source>
        <dbReference type="ARBA" id="ARBA00022801"/>
    </source>
</evidence>
<dbReference type="SUPFAM" id="SSF53474">
    <property type="entry name" value="alpha/beta-Hydrolases"/>
    <property type="match status" value="1"/>
</dbReference>
<evidence type="ECO:0000313" key="4">
    <source>
        <dbReference type="Proteomes" id="UP001432062"/>
    </source>
</evidence>
<dbReference type="EMBL" id="CP109441">
    <property type="protein sequence ID" value="WUV46649.1"/>
    <property type="molecule type" value="Genomic_DNA"/>
</dbReference>
<dbReference type="PRINTS" id="PR00111">
    <property type="entry name" value="ABHYDROLASE"/>
</dbReference>
<keyword evidence="1 3" id="KW-0378">Hydrolase</keyword>
<dbReference type="InterPro" id="IPR050266">
    <property type="entry name" value="AB_hydrolase_sf"/>
</dbReference>